<dbReference type="SUPFAM" id="SSF82199">
    <property type="entry name" value="SET domain"/>
    <property type="match status" value="1"/>
</dbReference>
<evidence type="ECO:0000256" key="1">
    <source>
        <dbReference type="ARBA" id="ARBA00022723"/>
    </source>
</evidence>
<feature type="domain" description="MYND-type" evidence="5">
    <location>
        <begin position="312"/>
        <end position="357"/>
    </location>
</feature>
<dbReference type="EMBL" id="JBEFKJ010000041">
    <property type="protein sequence ID" value="KAL2037395.1"/>
    <property type="molecule type" value="Genomic_DNA"/>
</dbReference>
<dbReference type="PROSITE" id="PS01360">
    <property type="entry name" value="ZF_MYND_1"/>
    <property type="match status" value="1"/>
</dbReference>
<dbReference type="InterPro" id="IPR011990">
    <property type="entry name" value="TPR-like_helical_dom_sf"/>
</dbReference>
<dbReference type="PANTHER" id="PTHR12197:SF273">
    <property type="entry name" value="MYND-TYPE ZINC FINGER PROTEIN SAMB"/>
    <property type="match status" value="1"/>
</dbReference>
<evidence type="ECO:0000256" key="3">
    <source>
        <dbReference type="ARBA" id="ARBA00022833"/>
    </source>
</evidence>
<sequence length="586" mass="65754">MRDEKSHWLKERSVNTLELEKSPYDSESYLQRALCYEKLGFPDLAASDAYRALLLTDEVLDEEGEYHDRAVEALGVGVRRESLPVVKGLAKDGMKAHTNSFAKDETNGHAQNHGLLENDDSELKKGDQTEEPWYETVAKGHARRCYEVLARMLSECGDLKGAFDFAARGLMIFSGNERLPILKEQILRKYHHQRLERDTSSNEVDFNPREDLPENGSVRREIYPWNEHEPDRFSEENLSFINAEIKKSGPKCEVRAIELPILAGDTSTSTASKATTIRQLGIFTTSAISPKETVLLEPSVLTSSTRLHDPFCDACSTRLPPFSLDKPLHACQNCEDIVFCSAACHDRAQLLYHPAICGVLDFDVVAKDPSPFAATSCLYTLLLARTMAMAETQNLNPLDLPQIKYLWGDFTDPKKVSRTLPFSFENNIQRPLHLLTSLSLDLFAPATLARYDTWIINTLLSKFRGVANAKMNERTGIPEVAGVHWLWSLANHSCAPNVRWEWEKGGMGFVARGGDELVRWGPGKEEDGEGKWDGGGVQQGEEVLNHYCDVDLDVRQRREWAVGALGGMCVCERCIWEEGEEMGEAG</sequence>
<dbReference type="Gene3D" id="2.170.270.10">
    <property type="entry name" value="SET domain"/>
    <property type="match status" value="1"/>
</dbReference>
<evidence type="ECO:0000313" key="7">
    <source>
        <dbReference type="Proteomes" id="UP001590950"/>
    </source>
</evidence>
<keyword evidence="1" id="KW-0479">Metal-binding</keyword>
<keyword evidence="7" id="KW-1185">Reference proteome</keyword>
<proteinExistence type="predicted"/>
<name>A0ABR3ZXB5_9LECA</name>
<evidence type="ECO:0000256" key="4">
    <source>
        <dbReference type="SAM" id="MobiDB-lite"/>
    </source>
</evidence>
<dbReference type="InterPro" id="IPR046341">
    <property type="entry name" value="SET_dom_sf"/>
</dbReference>
<feature type="region of interest" description="Disordered" evidence="4">
    <location>
        <begin position="102"/>
        <end position="129"/>
    </location>
</feature>
<comment type="caution">
    <text evidence="6">The sequence shown here is derived from an EMBL/GenBank/DDBJ whole genome shotgun (WGS) entry which is preliminary data.</text>
</comment>
<evidence type="ECO:0000313" key="6">
    <source>
        <dbReference type="EMBL" id="KAL2037395.1"/>
    </source>
</evidence>
<reference evidence="6 7" key="1">
    <citation type="submission" date="2024-09" db="EMBL/GenBank/DDBJ databases">
        <title>Rethinking Asexuality: The Enigmatic Case of Functional Sexual Genes in Lepraria (Stereocaulaceae).</title>
        <authorList>
            <person name="Doellman M."/>
            <person name="Sun Y."/>
            <person name="Barcenas-Pena A."/>
            <person name="Lumbsch H.T."/>
            <person name="Grewe F."/>
        </authorList>
    </citation>
    <scope>NUCLEOTIDE SEQUENCE [LARGE SCALE GENOMIC DNA]</scope>
    <source>
        <strain evidence="6 7">Mercado 3170</strain>
    </source>
</reference>
<dbReference type="PANTHER" id="PTHR12197">
    <property type="entry name" value="HISTONE-LYSINE N-METHYLTRANSFERASE SMYD"/>
    <property type="match status" value="1"/>
</dbReference>
<dbReference type="InterPro" id="IPR002893">
    <property type="entry name" value="Znf_MYND"/>
</dbReference>
<evidence type="ECO:0000256" key="2">
    <source>
        <dbReference type="ARBA" id="ARBA00022771"/>
    </source>
</evidence>
<accession>A0ABR3ZXB5</accession>
<protein>
    <recommendedName>
        <fullName evidence="5">MYND-type domain-containing protein</fullName>
    </recommendedName>
</protein>
<evidence type="ECO:0000259" key="5">
    <source>
        <dbReference type="PROSITE" id="PS01360"/>
    </source>
</evidence>
<organism evidence="6 7">
    <name type="scientific">Stereocaulon virgatum</name>
    <dbReference type="NCBI Taxonomy" id="373712"/>
    <lineage>
        <taxon>Eukaryota</taxon>
        <taxon>Fungi</taxon>
        <taxon>Dikarya</taxon>
        <taxon>Ascomycota</taxon>
        <taxon>Pezizomycotina</taxon>
        <taxon>Lecanoromycetes</taxon>
        <taxon>OSLEUM clade</taxon>
        <taxon>Lecanoromycetidae</taxon>
        <taxon>Lecanorales</taxon>
        <taxon>Lecanorineae</taxon>
        <taxon>Stereocaulaceae</taxon>
        <taxon>Stereocaulon</taxon>
    </lineage>
</organism>
<keyword evidence="3" id="KW-0862">Zinc</keyword>
<keyword evidence="2" id="KW-0863">Zinc-finger</keyword>
<dbReference type="InterPro" id="IPR050869">
    <property type="entry name" value="H3K4_H4K5_MeTrfase"/>
</dbReference>
<gene>
    <name evidence="6" type="ORF">N7G274_009880</name>
</gene>
<dbReference type="Proteomes" id="UP001590950">
    <property type="component" value="Unassembled WGS sequence"/>
</dbReference>
<dbReference type="SUPFAM" id="SSF48452">
    <property type="entry name" value="TPR-like"/>
    <property type="match status" value="1"/>
</dbReference>